<dbReference type="GO" id="GO:0003700">
    <property type="term" value="F:DNA-binding transcription factor activity"/>
    <property type="evidence" value="ECO:0007669"/>
    <property type="project" value="InterPro"/>
</dbReference>
<name>A0A542YLQ2_9MICO</name>
<evidence type="ECO:0000256" key="3">
    <source>
        <dbReference type="ARBA" id="ARBA00023163"/>
    </source>
</evidence>
<dbReference type="PANTHER" id="PTHR46796">
    <property type="entry name" value="HTH-TYPE TRANSCRIPTIONAL ACTIVATOR RHAS-RELATED"/>
    <property type="match status" value="1"/>
</dbReference>
<dbReference type="InterPro" id="IPR035418">
    <property type="entry name" value="AraC-bd_2"/>
</dbReference>
<dbReference type="GO" id="GO:0043565">
    <property type="term" value="F:sequence-specific DNA binding"/>
    <property type="evidence" value="ECO:0007669"/>
    <property type="project" value="InterPro"/>
</dbReference>
<dbReference type="InterPro" id="IPR020449">
    <property type="entry name" value="Tscrpt_reg_AraC-type_HTH"/>
</dbReference>
<keyword evidence="6" id="KW-1185">Reference proteome</keyword>
<accession>A0A542YLQ2</accession>
<dbReference type="OrthoDB" id="9799345at2"/>
<dbReference type="Proteomes" id="UP000319516">
    <property type="component" value="Unassembled WGS sequence"/>
</dbReference>
<evidence type="ECO:0000313" key="6">
    <source>
        <dbReference type="Proteomes" id="UP000319516"/>
    </source>
</evidence>
<evidence type="ECO:0000259" key="4">
    <source>
        <dbReference type="PROSITE" id="PS01124"/>
    </source>
</evidence>
<dbReference type="InterPro" id="IPR018060">
    <property type="entry name" value="HTH_AraC"/>
</dbReference>
<dbReference type="InterPro" id="IPR050204">
    <property type="entry name" value="AraC_XylS_family_regulators"/>
</dbReference>
<keyword evidence="3" id="KW-0804">Transcription</keyword>
<dbReference type="PROSITE" id="PS01124">
    <property type="entry name" value="HTH_ARAC_FAMILY_2"/>
    <property type="match status" value="1"/>
</dbReference>
<protein>
    <submittedName>
        <fullName evidence="5">AraC family transcriptional regulator</fullName>
    </submittedName>
</protein>
<organism evidence="5 6">
    <name type="scientific">Ornithinicoccus hortensis</name>
    <dbReference type="NCBI Taxonomy" id="82346"/>
    <lineage>
        <taxon>Bacteria</taxon>
        <taxon>Bacillati</taxon>
        <taxon>Actinomycetota</taxon>
        <taxon>Actinomycetes</taxon>
        <taxon>Micrococcales</taxon>
        <taxon>Intrasporangiaceae</taxon>
        <taxon>Ornithinicoccus</taxon>
    </lineage>
</organism>
<dbReference type="InterPro" id="IPR009057">
    <property type="entry name" value="Homeodomain-like_sf"/>
</dbReference>
<dbReference type="PANTHER" id="PTHR46796:SF6">
    <property type="entry name" value="ARAC SUBFAMILY"/>
    <property type="match status" value="1"/>
</dbReference>
<dbReference type="SMART" id="SM00342">
    <property type="entry name" value="HTH_ARAC"/>
    <property type="match status" value="1"/>
</dbReference>
<dbReference type="Pfam" id="PF12833">
    <property type="entry name" value="HTH_18"/>
    <property type="match status" value="1"/>
</dbReference>
<dbReference type="Gene3D" id="1.10.10.60">
    <property type="entry name" value="Homeodomain-like"/>
    <property type="match status" value="1"/>
</dbReference>
<gene>
    <name evidence="5" type="ORF">FB467_0072</name>
</gene>
<dbReference type="EMBL" id="VFOP01000001">
    <property type="protein sequence ID" value="TQL49008.1"/>
    <property type="molecule type" value="Genomic_DNA"/>
</dbReference>
<dbReference type="AlphaFoldDB" id="A0A542YLQ2"/>
<sequence length="292" mass="31820">MLSENHLAWSLRELFWDDTGFSASVQRRAIGDLVLVDCACDPSVGRRTPRELTETDEGYLVLLMTLSGTEVVEQDGVQSRLVPGSAVVWDSESEAMFAVESPLRKRSLIMPKSALAEVGVRGRLQTGRVLDHTAPAMRLLADYLEAMSRGIDDLPVGVIPSVRNATIELVAAALQAAPAGLHDPSSIRALAQDHIDRHLRDPGLTPTSVAAAVQVSLRTLHRAFAESDHTVAEVIRIRRLAAARDDLLARSTVGAVARRWQFSDNSHFTRAFKRQFGVTPSDLQRAALTGSD</sequence>
<feature type="domain" description="HTH araC/xylS-type" evidence="4">
    <location>
        <begin position="189"/>
        <end position="286"/>
    </location>
</feature>
<dbReference type="SUPFAM" id="SSF46689">
    <property type="entry name" value="Homeodomain-like"/>
    <property type="match status" value="1"/>
</dbReference>
<evidence type="ECO:0000256" key="2">
    <source>
        <dbReference type="ARBA" id="ARBA00023125"/>
    </source>
</evidence>
<reference evidence="5 6" key="1">
    <citation type="submission" date="2019-06" db="EMBL/GenBank/DDBJ databases">
        <title>Sequencing the genomes of 1000 actinobacteria strains.</title>
        <authorList>
            <person name="Klenk H.-P."/>
        </authorList>
    </citation>
    <scope>NUCLEOTIDE SEQUENCE [LARGE SCALE GENOMIC DNA]</scope>
    <source>
        <strain evidence="5 6">DSM 12335</strain>
    </source>
</reference>
<comment type="caution">
    <text evidence="5">The sequence shown here is derived from an EMBL/GenBank/DDBJ whole genome shotgun (WGS) entry which is preliminary data.</text>
</comment>
<dbReference type="InterPro" id="IPR018062">
    <property type="entry name" value="HTH_AraC-typ_CS"/>
</dbReference>
<dbReference type="Pfam" id="PF14525">
    <property type="entry name" value="AraC_binding_2"/>
    <property type="match status" value="1"/>
</dbReference>
<evidence type="ECO:0000313" key="5">
    <source>
        <dbReference type="EMBL" id="TQL49008.1"/>
    </source>
</evidence>
<dbReference type="PRINTS" id="PR00032">
    <property type="entry name" value="HTHARAC"/>
</dbReference>
<evidence type="ECO:0000256" key="1">
    <source>
        <dbReference type="ARBA" id="ARBA00023015"/>
    </source>
</evidence>
<keyword evidence="2" id="KW-0238">DNA-binding</keyword>
<dbReference type="RefSeq" id="WP_141783324.1">
    <property type="nucleotide sequence ID" value="NZ_BAAAIK010000008.1"/>
</dbReference>
<proteinExistence type="predicted"/>
<dbReference type="PROSITE" id="PS00041">
    <property type="entry name" value="HTH_ARAC_FAMILY_1"/>
    <property type="match status" value="1"/>
</dbReference>
<keyword evidence="1" id="KW-0805">Transcription regulation</keyword>